<keyword evidence="1" id="KW-0378">Hydrolase</keyword>
<name>A0A327VNL1_9BACT</name>
<organism evidence="1 2">
    <name type="scientific">Chitinophaga dinghuensis</name>
    <dbReference type="NCBI Taxonomy" id="1539050"/>
    <lineage>
        <taxon>Bacteria</taxon>
        <taxon>Pseudomonadati</taxon>
        <taxon>Bacteroidota</taxon>
        <taxon>Chitinophagia</taxon>
        <taxon>Chitinophagales</taxon>
        <taxon>Chitinophagaceae</taxon>
        <taxon>Chitinophaga</taxon>
    </lineage>
</organism>
<dbReference type="AlphaFoldDB" id="A0A327VNL1"/>
<dbReference type="Proteomes" id="UP000249819">
    <property type="component" value="Unassembled WGS sequence"/>
</dbReference>
<dbReference type="InterPro" id="IPR036526">
    <property type="entry name" value="C-N_Hydrolase_sf"/>
</dbReference>
<sequence length="300" mass="34104">MKEYTKEYLKIGMIQPVINPDTSWKKAAPFSLNIDSVSAERVWGEIKTGLIEMLKVDGRPDIILIPELHLPVSRVQTIKKLSKKHGVVIISGIDFQSSSVNRNRIHNRGIICFPNEINTGQPSLKLTAMQFGKTYFTYMERSMFSKGIVGLGVCYPEPEQNMYIFKSSELGDFGIMICSDIFDIERMAIYQGQIHHLFVISLNKDLNTYFAMAESLTRLLYCNLIICNTGHYGGTLAVSPYNDANERTIYKYLGQRMFNSHVVNIPLMSLDKAQKFDFISDNKDGIKFKASPPGYLIRKD</sequence>
<keyword evidence="2" id="KW-1185">Reference proteome</keyword>
<gene>
    <name evidence="1" type="ORF">CLV59_108203</name>
</gene>
<protein>
    <submittedName>
        <fullName evidence="1">Putative amidohydrolase</fullName>
    </submittedName>
</protein>
<dbReference type="EMBL" id="QLMA01000008">
    <property type="protein sequence ID" value="RAJ76683.1"/>
    <property type="molecule type" value="Genomic_DNA"/>
</dbReference>
<dbReference type="OrthoDB" id="9780724at2"/>
<proteinExistence type="predicted"/>
<dbReference type="SUPFAM" id="SSF56317">
    <property type="entry name" value="Carbon-nitrogen hydrolase"/>
    <property type="match status" value="1"/>
</dbReference>
<accession>A0A327VNL1</accession>
<dbReference type="Gene3D" id="3.60.110.10">
    <property type="entry name" value="Carbon-nitrogen hydrolase"/>
    <property type="match status" value="1"/>
</dbReference>
<reference evidence="1 2" key="1">
    <citation type="submission" date="2018-06" db="EMBL/GenBank/DDBJ databases">
        <title>Genomic Encyclopedia of Archaeal and Bacterial Type Strains, Phase II (KMG-II): from individual species to whole genera.</title>
        <authorList>
            <person name="Goeker M."/>
        </authorList>
    </citation>
    <scope>NUCLEOTIDE SEQUENCE [LARGE SCALE GENOMIC DNA]</scope>
    <source>
        <strain evidence="1 2">DSM 29821</strain>
    </source>
</reference>
<comment type="caution">
    <text evidence="1">The sequence shown here is derived from an EMBL/GenBank/DDBJ whole genome shotgun (WGS) entry which is preliminary data.</text>
</comment>
<dbReference type="GO" id="GO:0016787">
    <property type="term" value="F:hydrolase activity"/>
    <property type="evidence" value="ECO:0007669"/>
    <property type="project" value="UniProtKB-KW"/>
</dbReference>
<evidence type="ECO:0000313" key="1">
    <source>
        <dbReference type="EMBL" id="RAJ76683.1"/>
    </source>
</evidence>
<evidence type="ECO:0000313" key="2">
    <source>
        <dbReference type="Proteomes" id="UP000249819"/>
    </source>
</evidence>